<evidence type="ECO:0000259" key="5">
    <source>
        <dbReference type="PROSITE" id="PS51471"/>
    </source>
</evidence>
<dbReference type="GO" id="GO:0046872">
    <property type="term" value="F:metal ion binding"/>
    <property type="evidence" value="ECO:0007669"/>
    <property type="project" value="UniProtKB-KW"/>
</dbReference>
<evidence type="ECO:0000313" key="7">
    <source>
        <dbReference type="Proteomes" id="UP000825729"/>
    </source>
</evidence>
<keyword evidence="7" id="KW-1185">Reference proteome</keyword>
<dbReference type="InterPro" id="IPR044861">
    <property type="entry name" value="IPNS-like_FE2OG_OXY"/>
</dbReference>
<dbReference type="Pfam" id="PF14226">
    <property type="entry name" value="DIOX_N"/>
    <property type="match status" value="1"/>
</dbReference>
<dbReference type="InterPro" id="IPR005123">
    <property type="entry name" value="Oxoglu/Fe-dep_dioxygenase_dom"/>
</dbReference>
<dbReference type="Pfam" id="PF03171">
    <property type="entry name" value="2OG-FeII_Oxy"/>
    <property type="match status" value="1"/>
</dbReference>
<dbReference type="InterPro" id="IPR026992">
    <property type="entry name" value="DIOX_N"/>
</dbReference>
<accession>A0AAV7DZ47</accession>
<evidence type="ECO:0000313" key="6">
    <source>
        <dbReference type="EMBL" id="KAG9441643.1"/>
    </source>
</evidence>
<comment type="caution">
    <text evidence="6">The sequence shown here is derived from an EMBL/GenBank/DDBJ whole genome shotgun (WGS) entry which is preliminary data.</text>
</comment>
<feature type="domain" description="Fe2OG dioxygenase" evidence="5">
    <location>
        <begin position="200"/>
        <end position="300"/>
    </location>
</feature>
<sequence>MAVQVPKSGNGMDEMVSSCRERVSIHPKYLISEEERKSLHGVLTLANVTTIDFEELEGPFRMQVIEKLRQACKHDGYFEVTNHGVAEGLMEQMMRVAEEFFEMPIEDRAYLYSNDYKRRTRVSTSFNVGQEETLHWRDYLRHPCHPLEDHIDSWPTKPESYRRITAEYATAMRSLTMKLLEVISESLGLEKDHIANALGKQNQTLQINYYPPCPNPDLTLALGAHTDPNCLTVVQHDQVSGLQIMKDGSWFDVPALHGAFFVNIGDQLQVISNGEYKSLVHRAVTNSKRRRISIPSFYGPSLDALIQPAPLLAAANSRSALYCPFTYQQFLDHFYSQRLVTNTLERFEISASKGEE</sequence>
<evidence type="ECO:0000256" key="2">
    <source>
        <dbReference type="ARBA" id="ARBA00022723"/>
    </source>
</evidence>
<dbReference type="PANTHER" id="PTHR47991">
    <property type="entry name" value="OXOGLUTARATE/IRON-DEPENDENT DIOXYGENASE"/>
    <property type="match status" value="1"/>
</dbReference>
<dbReference type="InterPro" id="IPR027443">
    <property type="entry name" value="IPNS-like_sf"/>
</dbReference>
<keyword evidence="4" id="KW-0560">Oxidoreductase</keyword>
<dbReference type="Proteomes" id="UP000825729">
    <property type="component" value="Unassembled WGS sequence"/>
</dbReference>
<protein>
    <recommendedName>
        <fullName evidence="5">Fe2OG dioxygenase domain-containing protein</fullName>
    </recommendedName>
</protein>
<dbReference type="Gene3D" id="2.60.120.330">
    <property type="entry name" value="B-lactam Antibiotic, Isopenicillin N Synthase, Chain"/>
    <property type="match status" value="1"/>
</dbReference>
<comment type="similarity">
    <text evidence="1 4">Belongs to the iron/ascorbate-dependent oxidoreductase family.</text>
</comment>
<gene>
    <name evidence="6" type="ORF">H6P81_017497</name>
</gene>
<dbReference type="GO" id="GO:0016491">
    <property type="term" value="F:oxidoreductase activity"/>
    <property type="evidence" value="ECO:0007669"/>
    <property type="project" value="UniProtKB-KW"/>
</dbReference>
<name>A0AAV7DZ47_ARIFI</name>
<dbReference type="InterPro" id="IPR050295">
    <property type="entry name" value="Plant_2OG-oxidoreductases"/>
</dbReference>
<dbReference type="PROSITE" id="PS51471">
    <property type="entry name" value="FE2OG_OXY"/>
    <property type="match status" value="1"/>
</dbReference>
<dbReference type="SUPFAM" id="SSF51197">
    <property type="entry name" value="Clavaminate synthase-like"/>
    <property type="match status" value="1"/>
</dbReference>
<evidence type="ECO:0000256" key="3">
    <source>
        <dbReference type="ARBA" id="ARBA00023004"/>
    </source>
</evidence>
<evidence type="ECO:0000256" key="1">
    <source>
        <dbReference type="ARBA" id="ARBA00008056"/>
    </source>
</evidence>
<proteinExistence type="inferred from homology"/>
<keyword evidence="2 4" id="KW-0479">Metal-binding</keyword>
<dbReference type="AlphaFoldDB" id="A0AAV7DZ47"/>
<dbReference type="EMBL" id="JAINDJ010000007">
    <property type="protein sequence ID" value="KAG9441643.1"/>
    <property type="molecule type" value="Genomic_DNA"/>
</dbReference>
<keyword evidence="3 4" id="KW-0408">Iron</keyword>
<evidence type="ECO:0000256" key="4">
    <source>
        <dbReference type="RuleBase" id="RU003682"/>
    </source>
</evidence>
<organism evidence="6 7">
    <name type="scientific">Aristolochia fimbriata</name>
    <name type="common">White veined hardy Dutchman's pipe vine</name>
    <dbReference type="NCBI Taxonomy" id="158543"/>
    <lineage>
        <taxon>Eukaryota</taxon>
        <taxon>Viridiplantae</taxon>
        <taxon>Streptophyta</taxon>
        <taxon>Embryophyta</taxon>
        <taxon>Tracheophyta</taxon>
        <taxon>Spermatophyta</taxon>
        <taxon>Magnoliopsida</taxon>
        <taxon>Magnoliidae</taxon>
        <taxon>Piperales</taxon>
        <taxon>Aristolochiaceae</taxon>
        <taxon>Aristolochia</taxon>
    </lineage>
</organism>
<reference evidence="6 7" key="1">
    <citation type="submission" date="2021-07" db="EMBL/GenBank/DDBJ databases">
        <title>The Aristolochia fimbriata genome: insights into angiosperm evolution, floral development and chemical biosynthesis.</title>
        <authorList>
            <person name="Jiao Y."/>
        </authorList>
    </citation>
    <scope>NUCLEOTIDE SEQUENCE [LARGE SCALE GENOMIC DNA]</scope>
    <source>
        <strain evidence="6">IBCAS-2021</strain>
        <tissue evidence="6">Leaf</tissue>
    </source>
</reference>